<evidence type="ECO:0000256" key="1">
    <source>
        <dbReference type="SAM" id="MobiDB-lite"/>
    </source>
</evidence>
<evidence type="ECO:0000313" key="3">
    <source>
        <dbReference type="Proteomes" id="UP000032604"/>
    </source>
</evidence>
<proteinExistence type="predicted"/>
<dbReference type="HOGENOM" id="CLU_2492269_0_0_11"/>
<protein>
    <submittedName>
        <fullName evidence="2">Uncharacterized protein</fullName>
    </submittedName>
</protein>
<feature type="compositionally biased region" description="Low complexity" evidence="1">
    <location>
        <begin position="12"/>
        <end position="31"/>
    </location>
</feature>
<dbReference type="EMBL" id="CP011043">
    <property type="protein sequence ID" value="AJW77939.1"/>
    <property type="molecule type" value="Genomic_DNA"/>
</dbReference>
<organism evidence="2 3">
    <name type="scientific">Clavibacter michiganensis subsp. insidiosus</name>
    <dbReference type="NCBI Taxonomy" id="33014"/>
    <lineage>
        <taxon>Bacteria</taxon>
        <taxon>Bacillati</taxon>
        <taxon>Actinomycetota</taxon>
        <taxon>Actinomycetes</taxon>
        <taxon>Micrococcales</taxon>
        <taxon>Microbacteriaceae</taxon>
        <taxon>Clavibacter</taxon>
    </lineage>
</organism>
<dbReference type="Proteomes" id="UP000032604">
    <property type="component" value="Chromosome"/>
</dbReference>
<accession>A0A0D5CF76</accession>
<reference evidence="2 3" key="1">
    <citation type="journal article" date="2015" name="Genome Announc.">
        <title>Complete Genome Sequence of Clavibacter michiganensis subsp. insidiosus R1-1 Using PacBio Single-Molecule Real-Time Technology.</title>
        <authorList>
            <person name="Lu Y."/>
            <person name="Samac D.A."/>
            <person name="Glazebrook J."/>
            <person name="Ishimaru C.A."/>
        </authorList>
    </citation>
    <scope>NUCLEOTIDE SEQUENCE [LARGE SCALE GENOMIC DNA]</scope>
    <source>
        <strain evidence="2 3">R1-1</strain>
    </source>
</reference>
<feature type="region of interest" description="Disordered" evidence="1">
    <location>
        <begin position="1"/>
        <end position="57"/>
    </location>
</feature>
<dbReference type="AlphaFoldDB" id="A0A0D5CF76"/>
<dbReference type="KEGG" id="cmh:VO01_01205"/>
<name>A0A0D5CF76_9MICO</name>
<evidence type="ECO:0000313" key="2">
    <source>
        <dbReference type="EMBL" id="AJW77939.1"/>
    </source>
</evidence>
<gene>
    <name evidence="2" type="ORF">VO01_01205</name>
</gene>
<sequence length="86" mass="8662">MPFVRGRGGAAETGVGTAAGSTWIDGAPGAAGPRGRGDGSGDYLVPADVPPTTSPRPEGVVLLVMLTRQRYPAWGNAHQALAPGHT</sequence>
<feature type="compositionally biased region" description="Gly residues" evidence="1">
    <location>
        <begin position="1"/>
        <end position="11"/>
    </location>
</feature>